<comment type="similarity">
    <text evidence="2">Belongs to the peptidase S1C family.</text>
</comment>
<feature type="domain" description="PDZ" evidence="13">
    <location>
        <begin position="383"/>
        <end position="492"/>
    </location>
</feature>
<dbReference type="InterPro" id="IPR001478">
    <property type="entry name" value="PDZ"/>
</dbReference>
<dbReference type="PRINTS" id="PR00834">
    <property type="entry name" value="PROTEASES2C"/>
</dbReference>
<dbReference type="InterPro" id="IPR001940">
    <property type="entry name" value="Peptidase_S1C"/>
</dbReference>
<dbReference type="Gene3D" id="2.30.42.10">
    <property type="match status" value="2"/>
</dbReference>
<keyword evidence="3 14" id="KW-0645">Protease</keyword>
<dbReference type="GO" id="GO:0042597">
    <property type="term" value="C:periplasmic space"/>
    <property type="evidence" value="ECO:0007669"/>
    <property type="project" value="UniProtKB-SubCell"/>
</dbReference>
<keyword evidence="6" id="KW-0574">Periplasm</keyword>
<dbReference type="GO" id="GO:0006508">
    <property type="term" value="P:proteolysis"/>
    <property type="evidence" value="ECO:0007669"/>
    <property type="project" value="UniProtKB-KW"/>
</dbReference>
<evidence type="ECO:0000256" key="9">
    <source>
        <dbReference type="PIRSR" id="PIRSR611782-1"/>
    </source>
</evidence>
<dbReference type="InterPro" id="IPR041489">
    <property type="entry name" value="PDZ_6"/>
</dbReference>
<dbReference type="eggNOG" id="COG0265">
    <property type="taxonomic scope" value="Bacteria"/>
</dbReference>
<proteinExistence type="inferred from homology"/>
<keyword evidence="5" id="KW-0677">Repeat</keyword>
<feature type="domain" description="PDZ" evidence="13">
    <location>
        <begin position="276"/>
        <end position="340"/>
    </location>
</feature>
<feature type="active site" description="Charge relay system" evidence="9">
    <location>
        <position position="157"/>
    </location>
</feature>
<dbReference type="GO" id="GO:0004252">
    <property type="term" value="F:serine-type endopeptidase activity"/>
    <property type="evidence" value="ECO:0007669"/>
    <property type="project" value="InterPro"/>
</dbReference>
<keyword evidence="7" id="KW-0378">Hydrolase</keyword>
<dbReference type="InterPro" id="IPR009003">
    <property type="entry name" value="Peptidase_S1_PA"/>
</dbReference>
<dbReference type="PROSITE" id="PS51257">
    <property type="entry name" value="PROKAR_LIPOPROTEIN"/>
    <property type="match status" value="1"/>
</dbReference>
<dbReference type="CDD" id="cd10839">
    <property type="entry name" value="cpPDZ1_DegP-like"/>
    <property type="match status" value="1"/>
</dbReference>
<evidence type="ECO:0000256" key="11">
    <source>
        <dbReference type="SAM" id="MobiDB-lite"/>
    </source>
</evidence>
<feature type="binding site" evidence="10">
    <location>
        <position position="157"/>
    </location>
    <ligand>
        <name>substrate</name>
    </ligand>
</feature>
<dbReference type="InterPro" id="IPR011782">
    <property type="entry name" value="Pept_S1C_Do"/>
</dbReference>
<evidence type="ECO:0000256" key="2">
    <source>
        <dbReference type="ARBA" id="ARBA00010541"/>
    </source>
</evidence>
<gene>
    <name evidence="14" type="ordered locus">Acid_5786</name>
</gene>
<dbReference type="FunCoup" id="Q01UD7">
    <property type="interactions" value="637"/>
</dbReference>
<name>Q01UD7_SOLUE</name>
<evidence type="ECO:0000256" key="6">
    <source>
        <dbReference type="ARBA" id="ARBA00022764"/>
    </source>
</evidence>
<evidence type="ECO:0000313" key="14">
    <source>
        <dbReference type="EMBL" id="ABJ86733.1"/>
    </source>
</evidence>
<feature type="binding site" evidence="10">
    <location>
        <position position="127"/>
    </location>
    <ligand>
        <name>substrate</name>
    </ligand>
</feature>
<feature type="active site" description="Charge relay system" evidence="9">
    <location>
        <position position="232"/>
    </location>
</feature>
<feature type="chain" id="PRO_5004162674" evidence="12">
    <location>
        <begin position="19"/>
        <end position="492"/>
    </location>
</feature>
<dbReference type="PROSITE" id="PS50106">
    <property type="entry name" value="PDZ"/>
    <property type="match status" value="2"/>
</dbReference>
<feature type="signal peptide" evidence="12">
    <location>
        <begin position="1"/>
        <end position="18"/>
    </location>
</feature>
<keyword evidence="8" id="KW-0720">Serine protease</keyword>
<dbReference type="Pfam" id="PF13180">
    <property type="entry name" value="PDZ_2"/>
    <property type="match status" value="1"/>
</dbReference>
<evidence type="ECO:0000256" key="7">
    <source>
        <dbReference type="ARBA" id="ARBA00022801"/>
    </source>
</evidence>
<feature type="binding site" evidence="10">
    <location>
        <position position="69"/>
    </location>
    <ligand>
        <name>substrate</name>
    </ligand>
</feature>
<feature type="active site" description="Charge relay system" evidence="9">
    <location>
        <position position="127"/>
    </location>
</feature>
<evidence type="ECO:0000256" key="12">
    <source>
        <dbReference type="SAM" id="SignalP"/>
    </source>
</evidence>
<feature type="region of interest" description="Disordered" evidence="11">
    <location>
        <begin position="24"/>
        <end position="47"/>
    </location>
</feature>
<protein>
    <submittedName>
        <fullName evidence="14">Protease Do</fullName>
    </submittedName>
</protein>
<dbReference type="SUPFAM" id="SSF50156">
    <property type="entry name" value="PDZ domain-like"/>
    <property type="match status" value="2"/>
</dbReference>
<dbReference type="AlphaFoldDB" id="Q01UD7"/>
<dbReference type="SMART" id="SM00228">
    <property type="entry name" value="PDZ"/>
    <property type="match status" value="2"/>
</dbReference>
<feature type="binding site" evidence="10">
    <location>
        <begin position="230"/>
        <end position="232"/>
    </location>
    <ligand>
        <name>substrate</name>
    </ligand>
</feature>
<evidence type="ECO:0000256" key="4">
    <source>
        <dbReference type="ARBA" id="ARBA00022729"/>
    </source>
</evidence>
<sequence precursor="true">MSTRTMLIAPAVVLVALAACGRQTSSSSKNSANREETSSSAIVSRPGPPLSYADVVDHASPAVVTIRSERRVRAPEQFPFAEDPSFRQFFGNPLPGRGGQSAPSQVEHALGSGVIVRADGHILTNHHVVDGAEDIKVDLNDHRTLSAKVVGVDPPSDLAVLKIDAQDLPVLALADSDRVRVGDICLAVGNPLGVGQTVTAGIISARSRSTDLSTGSFEDFLQTDAPINQGNSGGALINTNAALIGINSQILSPTGGNIGIGFAIPSNLAKNVMDQLITTGKVHRGQLGVGVQPLTSDLASGLGLKEVRGVLVNLVKPGSPADRAGIRNGDVITAIDGHPVDEPNALRNRVATTAPDSQAKLSFIRDGKEQQVTVKLGELTAESAAMERPNGMPGNAPTDRRLGVSVEPLSPALAQELGVRRDMQGLAVRDVQPDGPAARAGVQPGDVIIALNRQAVRSAADVAAALRSASSRPSLLLINRAGQNVFLTVSPQ</sequence>
<dbReference type="EMBL" id="CP000473">
    <property type="protein sequence ID" value="ABJ86733.1"/>
    <property type="molecule type" value="Genomic_DNA"/>
</dbReference>
<accession>Q01UD7</accession>
<evidence type="ECO:0000256" key="1">
    <source>
        <dbReference type="ARBA" id="ARBA00004418"/>
    </source>
</evidence>
<dbReference type="InParanoid" id="Q01UD7"/>
<dbReference type="STRING" id="234267.Acid_5786"/>
<evidence type="ECO:0000259" key="13">
    <source>
        <dbReference type="PROSITE" id="PS50106"/>
    </source>
</evidence>
<comment type="subcellular location">
    <subcellularLocation>
        <location evidence="1">Periplasm</location>
    </subcellularLocation>
</comment>
<dbReference type="SUPFAM" id="SSF50494">
    <property type="entry name" value="Trypsin-like serine proteases"/>
    <property type="match status" value="1"/>
</dbReference>
<reference evidence="14" key="1">
    <citation type="submission" date="2006-10" db="EMBL/GenBank/DDBJ databases">
        <title>Complete sequence of Solibacter usitatus Ellin6076.</title>
        <authorList>
            <consortium name="US DOE Joint Genome Institute"/>
            <person name="Copeland A."/>
            <person name="Lucas S."/>
            <person name="Lapidus A."/>
            <person name="Barry K."/>
            <person name="Detter J.C."/>
            <person name="Glavina del Rio T."/>
            <person name="Hammon N."/>
            <person name="Israni S."/>
            <person name="Dalin E."/>
            <person name="Tice H."/>
            <person name="Pitluck S."/>
            <person name="Thompson L.S."/>
            <person name="Brettin T."/>
            <person name="Bruce D."/>
            <person name="Han C."/>
            <person name="Tapia R."/>
            <person name="Gilna P."/>
            <person name="Schmutz J."/>
            <person name="Larimer F."/>
            <person name="Land M."/>
            <person name="Hauser L."/>
            <person name="Kyrpides N."/>
            <person name="Mikhailova N."/>
            <person name="Janssen P.H."/>
            <person name="Kuske C.R."/>
            <person name="Richardson P."/>
        </authorList>
    </citation>
    <scope>NUCLEOTIDE SEQUENCE</scope>
    <source>
        <strain evidence="14">Ellin6076</strain>
    </source>
</reference>
<dbReference type="HOGENOM" id="CLU_020120_1_0_0"/>
<dbReference type="Gene3D" id="2.40.10.120">
    <property type="match status" value="1"/>
</dbReference>
<dbReference type="Pfam" id="PF13365">
    <property type="entry name" value="Trypsin_2"/>
    <property type="match status" value="1"/>
</dbReference>
<dbReference type="Pfam" id="PF17820">
    <property type="entry name" value="PDZ_6"/>
    <property type="match status" value="1"/>
</dbReference>
<organism evidence="14">
    <name type="scientific">Solibacter usitatus (strain Ellin6076)</name>
    <dbReference type="NCBI Taxonomy" id="234267"/>
    <lineage>
        <taxon>Bacteria</taxon>
        <taxon>Pseudomonadati</taxon>
        <taxon>Acidobacteriota</taxon>
        <taxon>Terriglobia</taxon>
        <taxon>Bryobacterales</taxon>
        <taxon>Solibacteraceae</taxon>
        <taxon>Candidatus Solibacter</taxon>
    </lineage>
</organism>
<evidence type="ECO:0000256" key="3">
    <source>
        <dbReference type="ARBA" id="ARBA00022670"/>
    </source>
</evidence>
<evidence type="ECO:0000256" key="8">
    <source>
        <dbReference type="ARBA" id="ARBA00022825"/>
    </source>
</evidence>
<dbReference type="PANTHER" id="PTHR22939">
    <property type="entry name" value="SERINE PROTEASE FAMILY S1C HTRA-RELATED"/>
    <property type="match status" value="1"/>
</dbReference>
<dbReference type="FunFam" id="2.40.10.10:FF:000001">
    <property type="entry name" value="Periplasmic serine protease DegS"/>
    <property type="match status" value="1"/>
</dbReference>
<evidence type="ECO:0000256" key="5">
    <source>
        <dbReference type="ARBA" id="ARBA00022737"/>
    </source>
</evidence>
<dbReference type="PANTHER" id="PTHR22939:SF129">
    <property type="entry name" value="SERINE PROTEASE HTRA2, MITOCHONDRIAL"/>
    <property type="match status" value="1"/>
</dbReference>
<keyword evidence="4 12" id="KW-0732">Signal</keyword>
<dbReference type="KEGG" id="sus:Acid_5786"/>
<dbReference type="NCBIfam" id="TIGR02037">
    <property type="entry name" value="degP_htrA_DO"/>
    <property type="match status" value="1"/>
</dbReference>
<dbReference type="InterPro" id="IPR036034">
    <property type="entry name" value="PDZ_sf"/>
</dbReference>
<evidence type="ECO:0000256" key="10">
    <source>
        <dbReference type="PIRSR" id="PIRSR611782-2"/>
    </source>
</evidence>